<evidence type="ECO:0000313" key="2">
    <source>
        <dbReference type="Proteomes" id="UP001055439"/>
    </source>
</evidence>
<dbReference type="AlphaFoldDB" id="A0A9E7FUA4"/>
<reference evidence="1" key="1">
    <citation type="submission" date="2022-05" db="EMBL/GenBank/DDBJ databases">
        <title>The Musa troglodytarum L. genome provides insights into the mechanism of non-climacteric behaviour and enrichment of carotenoids.</title>
        <authorList>
            <person name="Wang J."/>
        </authorList>
    </citation>
    <scope>NUCLEOTIDE SEQUENCE</scope>
    <source>
        <tissue evidence="1">Leaf</tissue>
    </source>
</reference>
<protein>
    <submittedName>
        <fullName evidence="1">Uncharacterized protein</fullName>
    </submittedName>
</protein>
<organism evidence="1 2">
    <name type="scientific">Musa troglodytarum</name>
    <name type="common">fe'i banana</name>
    <dbReference type="NCBI Taxonomy" id="320322"/>
    <lineage>
        <taxon>Eukaryota</taxon>
        <taxon>Viridiplantae</taxon>
        <taxon>Streptophyta</taxon>
        <taxon>Embryophyta</taxon>
        <taxon>Tracheophyta</taxon>
        <taxon>Spermatophyta</taxon>
        <taxon>Magnoliopsida</taxon>
        <taxon>Liliopsida</taxon>
        <taxon>Zingiberales</taxon>
        <taxon>Musaceae</taxon>
        <taxon>Musa</taxon>
    </lineage>
</organism>
<proteinExistence type="predicted"/>
<dbReference type="EMBL" id="CP097507">
    <property type="protein sequence ID" value="URE02399.1"/>
    <property type="molecule type" value="Genomic_DNA"/>
</dbReference>
<accession>A0A9E7FUA4</accession>
<name>A0A9E7FUA4_9LILI</name>
<dbReference type="Proteomes" id="UP001055439">
    <property type="component" value="Chromosome 5"/>
</dbReference>
<evidence type="ECO:0000313" key="1">
    <source>
        <dbReference type="EMBL" id="URE02399.1"/>
    </source>
</evidence>
<keyword evidence="2" id="KW-1185">Reference proteome</keyword>
<sequence length="54" mass="6302">MLTIHNLLSPGKWYNLGITKKCNGHKVCTKSIFDYFLLHHLKNLKYLPLPTYLA</sequence>
<gene>
    <name evidence="1" type="ORF">MUK42_18735</name>
</gene>